<dbReference type="AlphaFoldDB" id="E1ZPP1"/>
<reference evidence="3 4" key="1">
    <citation type="journal article" date="2010" name="Plant Cell">
        <title>The Chlorella variabilis NC64A genome reveals adaptation to photosymbiosis, coevolution with viruses, and cryptic sex.</title>
        <authorList>
            <person name="Blanc G."/>
            <person name="Duncan G."/>
            <person name="Agarkova I."/>
            <person name="Borodovsky M."/>
            <person name="Gurnon J."/>
            <person name="Kuo A."/>
            <person name="Lindquist E."/>
            <person name="Lucas S."/>
            <person name="Pangilinan J."/>
            <person name="Polle J."/>
            <person name="Salamov A."/>
            <person name="Terry A."/>
            <person name="Yamada T."/>
            <person name="Dunigan D.D."/>
            <person name="Grigoriev I.V."/>
            <person name="Claverie J.M."/>
            <person name="Van Etten J.L."/>
        </authorList>
    </citation>
    <scope>NUCLEOTIDE SEQUENCE [LARGE SCALE GENOMIC DNA]</scope>
    <source>
        <strain evidence="3 4">NC64A</strain>
    </source>
</reference>
<keyword evidence="1" id="KW-0812">Transmembrane</keyword>
<name>E1ZPP1_CHLVA</name>
<dbReference type="GeneID" id="17351728"/>
<feature type="domain" description="Polysaccharide pyruvyl transferase" evidence="2">
    <location>
        <begin position="286"/>
        <end position="504"/>
    </location>
</feature>
<proteinExistence type="predicted"/>
<evidence type="ECO:0000259" key="2">
    <source>
        <dbReference type="Pfam" id="PF04230"/>
    </source>
</evidence>
<dbReference type="Proteomes" id="UP000008141">
    <property type="component" value="Unassembled WGS sequence"/>
</dbReference>
<dbReference type="EMBL" id="GL433857">
    <property type="protein sequence ID" value="EFN52210.1"/>
    <property type="molecule type" value="Genomic_DNA"/>
</dbReference>
<evidence type="ECO:0000313" key="3">
    <source>
        <dbReference type="EMBL" id="EFN52210.1"/>
    </source>
</evidence>
<gene>
    <name evidence="3" type="ORF">CHLNCDRAFT_54524</name>
</gene>
<dbReference type="InParanoid" id="E1ZPP1"/>
<keyword evidence="1" id="KW-1133">Transmembrane helix</keyword>
<organism evidence="4">
    <name type="scientific">Chlorella variabilis</name>
    <name type="common">Green alga</name>
    <dbReference type="NCBI Taxonomy" id="554065"/>
    <lineage>
        <taxon>Eukaryota</taxon>
        <taxon>Viridiplantae</taxon>
        <taxon>Chlorophyta</taxon>
        <taxon>core chlorophytes</taxon>
        <taxon>Trebouxiophyceae</taxon>
        <taxon>Chlorellales</taxon>
        <taxon>Chlorellaceae</taxon>
        <taxon>Chlorella clade</taxon>
        <taxon>Chlorella</taxon>
    </lineage>
</organism>
<dbReference type="Pfam" id="PF04230">
    <property type="entry name" value="PS_pyruv_trans"/>
    <property type="match status" value="1"/>
</dbReference>
<evidence type="ECO:0000256" key="1">
    <source>
        <dbReference type="SAM" id="Phobius"/>
    </source>
</evidence>
<dbReference type="OrthoDB" id="409543at2759"/>
<accession>E1ZPP1</accession>
<protein>
    <recommendedName>
        <fullName evidence="2">Polysaccharide pyruvyl transferase domain-containing protein</fullName>
    </recommendedName>
</protein>
<dbReference type="KEGG" id="cvr:CHLNCDRAFT_54524"/>
<dbReference type="RefSeq" id="XP_005844312.1">
    <property type="nucleotide sequence ID" value="XM_005844250.1"/>
</dbReference>
<sequence>MKNSTAAKGGDGLAGLPLVVAIPASFILLFVFVSSGGHEAISTIKERAWYRSGEASCPDAVGSVSSADLFFIWTDLAIPFSKEALRSVRSAAAPAARQRVLLLCMTLSCYESRCSLPESVDVRMISVRQFLGAEAPAAEWFRNHTWNKVASGVNYPQLFRRMVLLSALYEYGGTAVEFGGTVQGPAPPPSDLPWCADVDGQAVALYAPRGHAEVKAAIADFVSEFSGLAEQQQWLGACPFASSEPSGWIDFDSGPVLFSPNPRLHYGVLWHDQLVRYQLSHKDGPNLGDDVQMLAAAQWLPYIDARVERDNMRLVTPSTASDGSILLIMNAFWGYKRTGTYWPPPAFINPILVSMHISPSMYKNVTANTSAAYLKQHGGPFGARDNQTLTFLRNKLPGVPSYLSYCMTSTLESMARPGAVPQCPVLLVDVPNELLPLLPPGINRPECRLNPKVHDKRTGDGMFRVKLTFEYLTRYAEAKVIITTRLHCGVPAAGMGVPVILVKHKDGVTGRFDGFHHLFHTVDIWKRRDKAKAFLQAFDYEAPPPIPARTGPTPEWRKVRCALLEHISAHHPTLLDAIYAQSLTPAFERCEAFRQYQLSGRGLLT</sequence>
<keyword evidence="1" id="KW-0472">Membrane</keyword>
<keyword evidence="4" id="KW-1185">Reference proteome</keyword>
<evidence type="ECO:0000313" key="4">
    <source>
        <dbReference type="Proteomes" id="UP000008141"/>
    </source>
</evidence>
<feature type="transmembrane region" description="Helical" evidence="1">
    <location>
        <begin position="12"/>
        <end position="33"/>
    </location>
</feature>
<dbReference type="InterPro" id="IPR007345">
    <property type="entry name" value="Polysacch_pyruvyl_Trfase"/>
</dbReference>